<dbReference type="Proteomes" id="UP000447545">
    <property type="component" value="Unassembled WGS sequence"/>
</dbReference>
<evidence type="ECO:0000313" key="1">
    <source>
        <dbReference type="EMBL" id="MTE27836.1"/>
    </source>
</evidence>
<evidence type="ECO:0000313" key="2">
    <source>
        <dbReference type="Proteomes" id="UP000447545"/>
    </source>
</evidence>
<dbReference type="EMBL" id="WJYA01000008">
    <property type="protein sequence ID" value="MTE27836.1"/>
    <property type="molecule type" value="Genomic_DNA"/>
</dbReference>
<accession>A0A7K1GEX8</accession>
<gene>
    <name evidence="1" type="ORF">F1003_12915</name>
</gene>
<dbReference type="RefSeq" id="WP_155089857.1">
    <property type="nucleotide sequence ID" value="NZ_WJYA01000008.1"/>
</dbReference>
<reference evidence="1 2" key="1">
    <citation type="submission" date="2019-11" db="EMBL/GenBank/DDBJ databases">
        <title>Winogradskyella ouciana sp. nov., isolated from the hadal seawater of the Mariana Trench.</title>
        <authorList>
            <person name="Liu R."/>
        </authorList>
    </citation>
    <scope>NUCLEOTIDE SEQUENCE [LARGE SCALE GENOMIC DNA]</scope>
    <source>
        <strain evidence="1 2">ZXX205</strain>
    </source>
</reference>
<sequence length="204" mass="23001">MKSKLHFGILIILLAFLGRYIETSVAPNQQIVVQFSDAEITENDAQKTIEAIQLKLKAIGVEQIQIGQDQNGQLKITYYSNADVEQIQSILADDASFNIAHNSNKDHSSNLPKHNNLKDYQLNISEIQESGQPTHWDFEGVEVVELNQKSDRFNNFKVDTSVPNIEMELTNLWVKVALRTNITTTLLVDNHSYKIPEVRAGPIA</sequence>
<protein>
    <submittedName>
        <fullName evidence="1">Uncharacterized protein</fullName>
    </submittedName>
</protein>
<organism evidence="1 2">
    <name type="scientific">Winogradskyella ouciana</name>
    <dbReference type="NCBI Taxonomy" id="2608631"/>
    <lineage>
        <taxon>Bacteria</taxon>
        <taxon>Pseudomonadati</taxon>
        <taxon>Bacteroidota</taxon>
        <taxon>Flavobacteriia</taxon>
        <taxon>Flavobacteriales</taxon>
        <taxon>Flavobacteriaceae</taxon>
        <taxon>Winogradskyella</taxon>
    </lineage>
</organism>
<proteinExistence type="predicted"/>
<name>A0A7K1GEX8_9FLAO</name>
<keyword evidence="2" id="KW-1185">Reference proteome</keyword>
<comment type="caution">
    <text evidence="1">The sequence shown here is derived from an EMBL/GenBank/DDBJ whole genome shotgun (WGS) entry which is preliminary data.</text>
</comment>
<dbReference type="AlphaFoldDB" id="A0A7K1GEX8"/>